<accession>A0AA40KML1</accession>
<gene>
    <name evidence="1" type="ORF">K0M31_005238</name>
</gene>
<dbReference type="EMBL" id="JAHYIQ010000015">
    <property type="protein sequence ID" value="KAK1125689.1"/>
    <property type="molecule type" value="Genomic_DNA"/>
</dbReference>
<sequence length="100" mass="11282">MDSDFDIKIEIQKTLMSIKDITLKIKNELNIINELAKKDGQLHKAVVDASETLSTVAKDMNIDVKNVLNNEAENESQFNVRDILSSAAFQEKILTCLNKM</sequence>
<evidence type="ECO:0000313" key="1">
    <source>
        <dbReference type="EMBL" id="KAK1125689.1"/>
    </source>
</evidence>
<dbReference type="Proteomes" id="UP001177670">
    <property type="component" value="Unassembled WGS sequence"/>
</dbReference>
<name>A0AA40KML1_9HYME</name>
<organism evidence="1 2">
    <name type="scientific">Melipona bicolor</name>
    <dbReference type="NCBI Taxonomy" id="60889"/>
    <lineage>
        <taxon>Eukaryota</taxon>
        <taxon>Metazoa</taxon>
        <taxon>Ecdysozoa</taxon>
        <taxon>Arthropoda</taxon>
        <taxon>Hexapoda</taxon>
        <taxon>Insecta</taxon>
        <taxon>Pterygota</taxon>
        <taxon>Neoptera</taxon>
        <taxon>Endopterygota</taxon>
        <taxon>Hymenoptera</taxon>
        <taxon>Apocrita</taxon>
        <taxon>Aculeata</taxon>
        <taxon>Apoidea</taxon>
        <taxon>Anthophila</taxon>
        <taxon>Apidae</taxon>
        <taxon>Melipona</taxon>
    </lineage>
</organism>
<proteinExistence type="predicted"/>
<comment type="caution">
    <text evidence="1">The sequence shown here is derived from an EMBL/GenBank/DDBJ whole genome shotgun (WGS) entry which is preliminary data.</text>
</comment>
<keyword evidence="2" id="KW-1185">Reference proteome</keyword>
<protein>
    <submittedName>
        <fullName evidence="1">Uncharacterized protein</fullName>
    </submittedName>
</protein>
<reference evidence="1" key="1">
    <citation type="submission" date="2021-10" db="EMBL/GenBank/DDBJ databases">
        <title>Melipona bicolor Genome sequencing and assembly.</title>
        <authorList>
            <person name="Araujo N.S."/>
            <person name="Arias M.C."/>
        </authorList>
    </citation>
    <scope>NUCLEOTIDE SEQUENCE</scope>
    <source>
        <strain evidence="1">USP_2M_L1-L4_2017</strain>
        <tissue evidence="1">Whole body</tissue>
    </source>
</reference>
<evidence type="ECO:0000313" key="2">
    <source>
        <dbReference type="Proteomes" id="UP001177670"/>
    </source>
</evidence>
<dbReference type="AlphaFoldDB" id="A0AA40KML1"/>